<dbReference type="GO" id="GO:0042981">
    <property type="term" value="P:regulation of apoptotic process"/>
    <property type="evidence" value="ECO:0007669"/>
    <property type="project" value="InterPro"/>
</dbReference>
<dbReference type="SMART" id="SM00409">
    <property type="entry name" value="IG"/>
    <property type="match status" value="1"/>
</dbReference>
<accession>A0A8S4MPU2</accession>
<dbReference type="InterPro" id="IPR036179">
    <property type="entry name" value="Ig-like_dom_sf"/>
</dbReference>
<dbReference type="InterPro" id="IPR007110">
    <property type="entry name" value="Ig-like_dom"/>
</dbReference>
<evidence type="ECO:0000259" key="3">
    <source>
        <dbReference type="PROSITE" id="PS50209"/>
    </source>
</evidence>
<dbReference type="AlphaFoldDB" id="A0A8S4MPU2"/>
<dbReference type="OrthoDB" id="100767at2759"/>
<feature type="domain" description="Death" evidence="2">
    <location>
        <begin position="20"/>
        <end position="89"/>
    </location>
</feature>
<evidence type="ECO:0000313" key="5">
    <source>
        <dbReference type="EMBL" id="CAH1277772.1"/>
    </source>
</evidence>
<evidence type="ECO:0000259" key="4">
    <source>
        <dbReference type="PROSITE" id="PS50835"/>
    </source>
</evidence>
<dbReference type="GO" id="GO:0070513">
    <property type="term" value="F:death domain binding"/>
    <property type="evidence" value="ECO:0007669"/>
    <property type="project" value="InterPro"/>
</dbReference>
<evidence type="ECO:0000313" key="6">
    <source>
        <dbReference type="Proteomes" id="UP000838412"/>
    </source>
</evidence>
<dbReference type="PROSITE" id="PS50835">
    <property type="entry name" value="IG_LIKE"/>
    <property type="match status" value="1"/>
</dbReference>
<dbReference type="InterPro" id="IPR001315">
    <property type="entry name" value="CARD"/>
</dbReference>
<proteinExistence type="predicted"/>
<organism evidence="5 6">
    <name type="scientific">Branchiostoma lanceolatum</name>
    <name type="common">Common lancelet</name>
    <name type="synonym">Amphioxus lanceolatum</name>
    <dbReference type="NCBI Taxonomy" id="7740"/>
    <lineage>
        <taxon>Eukaryota</taxon>
        <taxon>Metazoa</taxon>
        <taxon>Chordata</taxon>
        <taxon>Cephalochordata</taxon>
        <taxon>Leptocardii</taxon>
        <taxon>Amphioxiformes</taxon>
        <taxon>Branchiostomatidae</taxon>
        <taxon>Branchiostoma</taxon>
    </lineage>
</organism>
<dbReference type="GO" id="GO:0007165">
    <property type="term" value="P:signal transduction"/>
    <property type="evidence" value="ECO:0007669"/>
    <property type="project" value="InterPro"/>
</dbReference>
<dbReference type="Pfam" id="PF00619">
    <property type="entry name" value="CARD"/>
    <property type="match status" value="1"/>
</dbReference>
<dbReference type="CDD" id="cd01670">
    <property type="entry name" value="Death"/>
    <property type="match status" value="1"/>
</dbReference>
<sequence length="411" mass="47027">MIGGVDQILYSVACQLKSPDWKAVAKRLGLSDRQVRHITENCCTNLRQQPYQALLQWRRAREEATVVELVQALKDSGQATVSEYIERTYLAPDANQDANMSVGYRQIIFLNRPTLEREVRVDPVVDYLVEKGTLGKSHQSELRRIGTSRGRLLRLLDMLPVLGDEAFHDFCDAVRHGAGQPDLAAVLERPAEKVKVPRVPPIDMTEMLTEESEEDSFRSTPEPFRPMIITNGIRPRKGEPVQVSKLGHAVTLKCKFYLNPHLPPRITWLKGRKLSTATIIFDGFFYRSNAPYSPREFTQAFGEYSRRLRLDEREFPAITLYHVGPEDADRYWCRVSAKRTITGSVVLQCSDDPETIARQTPRENSPVPLRVTPRPRSGSPPQGYAFNERDRWIQTADETYLNRRRFADQLC</sequence>
<comment type="caution">
    <text evidence="5">The sequence shown here is derived from an EMBL/GenBank/DDBJ whole genome shotgun (WGS) entry which is preliminary data.</text>
</comment>
<dbReference type="PANTHER" id="PTHR15034">
    <property type="entry name" value="DEATH DOMAIN-CONTAINING PROTEIN CRADD"/>
    <property type="match status" value="1"/>
</dbReference>
<dbReference type="SUPFAM" id="SSF47986">
    <property type="entry name" value="DEATH domain"/>
    <property type="match status" value="2"/>
</dbReference>
<dbReference type="GO" id="GO:0002020">
    <property type="term" value="F:protease binding"/>
    <property type="evidence" value="ECO:0007669"/>
    <property type="project" value="InterPro"/>
</dbReference>
<dbReference type="Proteomes" id="UP000838412">
    <property type="component" value="Unassembled WGS sequence"/>
</dbReference>
<dbReference type="SUPFAM" id="SSF48726">
    <property type="entry name" value="Immunoglobulin"/>
    <property type="match status" value="1"/>
</dbReference>
<name>A0A8S4MPU2_BRALA</name>
<keyword evidence="6" id="KW-1185">Reference proteome</keyword>
<dbReference type="InterPro" id="IPR003599">
    <property type="entry name" value="Ig_sub"/>
</dbReference>
<dbReference type="InterPro" id="IPR011029">
    <property type="entry name" value="DEATH-like_dom_sf"/>
</dbReference>
<dbReference type="Pfam" id="PF00531">
    <property type="entry name" value="Death"/>
    <property type="match status" value="1"/>
</dbReference>
<dbReference type="Gene3D" id="1.10.533.10">
    <property type="entry name" value="Death Domain, Fas"/>
    <property type="match status" value="2"/>
</dbReference>
<dbReference type="CDD" id="cd01671">
    <property type="entry name" value="CARD"/>
    <property type="match status" value="1"/>
</dbReference>
<evidence type="ECO:0000259" key="2">
    <source>
        <dbReference type="PROSITE" id="PS50017"/>
    </source>
</evidence>
<dbReference type="EMBL" id="CAKMNS010000460">
    <property type="protein sequence ID" value="CAH1277772.1"/>
    <property type="molecule type" value="Genomic_DNA"/>
</dbReference>
<feature type="domain" description="CARD" evidence="3">
    <location>
        <begin position="100"/>
        <end position="176"/>
    </location>
</feature>
<feature type="region of interest" description="Disordered" evidence="1">
    <location>
        <begin position="358"/>
        <end position="385"/>
    </location>
</feature>
<reference evidence="5" key="1">
    <citation type="submission" date="2022-01" db="EMBL/GenBank/DDBJ databases">
        <authorList>
            <person name="Braso-Vives M."/>
        </authorList>
    </citation>
    <scope>NUCLEOTIDE SEQUENCE</scope>
</reference>
<dbReference type="PANTHER" id="PTHR15034:SF5">
    <property type="entry name" value="DEATH DOMAIN-CONTAINING PROTEIN CRADD"/>
    <property type="match status" value="1"/>
</dbReference>
<dbReference type="InterPro" id="IPR013783">
    <property type="entry name" value="Ig-like_fold"/>
</dbReference>
<dbReference type="PROSITE" id="PS50017">
    <property type="entry name" value="DEATH_DOMAIN"/>
    <property type="match status" value="1"/>
</dbReference>
<dbReference type="PROSITE" id="PS50209">
    <property type="entry name" value="CARD"/>
    <property type="match status" value="1"/>
</dbReference>
<dbReference type="InterPro" id="IPR000488">
    <property type="entry name" value="Death_dom"/>
</dbReference>
<dbReference type="Gene3D" id="2.60.40.10">
    <property type="entry name" value="Immunoglobulins"/>
    <property type="match status" value="1"/>
</dbReference>
<feature type="domain" description="Ig-like" evidence="4">
    <location>
        <begin position="226"/>
        <end position="344"/>
    </location>
</feature>
<protein>
    <submittedName>
        <fullName evidence="5">COIL protein</fullName>
    </submittedName>
</protein>
<evidence type="ECO:0000256" key="1">
    <source>
        <dbReference type="SAM" id="MobiDB-lite"/>
    </source>
</evidence>
<gene>
    <name evidence="5" type="primary">COIL</name>
    <name evidence="5" type="ORF">BLAG_LOCUS26461</name>
</gene>
<dbReference type="InterPro" id="IPR037939">
    <property type="entry name" value="CRADD"/>
</dbReference>